<evidence type="ECO:0000313" key="2">
    <source>
        <dbReference type="EMBL" id="RDS76788.1"/>
    </source>
</evidence>
<evidence type="ECO:0000313" key="3">
    <source>
        <dbReference type="Proteomes" id="UP000254101"/>
    </source>
</evidence>
<gene>
    <name evidence="2" type="ORF">DL238_03635</name>
</gene>
<sequence>MMNAGDLPLLAAAIAVAVLMTSAVFLILRMLKIGPIALRLSSALAFPALLLALTLYVEVWNPDPHGWMMIVLGFLAFVNLPFTITTTLILARRFA</sequence>
<reference evidence="2 3" key="1">
    <citation type="submission" date="2018-07" db="EMBL/GenBank/DDBJ databases">
        <title>Erythrobacter nanhaiensis sp. nov., a novel member of the genus Erythrobacter isolated from the South China Sea.</title>
        <authorList>
            <person name="Chen X."/>
            <person name="Liu J."/>
        </authorList>
    </citation>
    <scope>NUCLEOTIDE SEQUENCE [LARGE SCALE GENOMIC DNA]</scope>
    <source>
        <strain evidence="2 3">S-5</strain>
    </source>
</reference>
<comment type="caution">
    <text evidence="2">The sequence shown here is derived from an EMBL/GenBank/DDBJ whole genome shotgun (WGS) entry which is preliminary data.</text>
</comment>
<organism evidence="2 3">
    <name type="scientific">Alteriqipengyuania lutimaris</name>
    <dbReference type="NCBI Taxonomy" id="1538146"/>
    <lineage>
        <taxon>Bacteria</taxon>
        <taxon>Pseudomonadati</taxon>
        <taxon>Pseudomonadota</taxon>
        <taxon>Alphaproteobacteria</taxon>
        <taxon>Sphingomonadales</taxon>
        <taxon>Erythrobacteraceae</taxon>
        <taxon>Alteriqipengyuania</taxon>
    </lineage>
</organism>
<feature type="transmembrane region" description="Helical" evidence="1">
    <location>
        <begin position="6"/>
        <end position="28"/>
    </location>
</feature>
<dbReference type="OrthoDB" id="9883432at2"/>
<proteinExistence type="predicted"/>
<keyword evidence="1" id="KW-1133">Transmembrane helix</keyword>
<keyword evidence="1" id="KW-0472">Membrane</keyword>
<dbReference type="EMBL" id="QRBB01000001">
    <property type="protein sequence ID" value="RDS76788.1"/>
    <property type="molecule type" value="Genomic_DNA"/>
</dbReference>
<feature type="transmembrane region" description="Helical" evidence="1">
    <location>
        <begin position="66"/>
        <end position="91"/>
    </location>
</feature>
<name>A0A395LIP4_9SPHN</name>
<keyword evidence="1" id="KW-0812">Transmembrane</keyword>
<feature type="transmembrane region" description="Helical" evidence="1">
    <location>
        <begin position="40"/>
        <end position="60"/>
    </location>
</feature>
<keyword evidence="3" id="KW-1185">Reference proteome</keyword>
<accession>A0A395LIP4</accession>
<dbReference type="Proteomes" id="UP000254101">
    <property type="component" value="Unassembled WGS sequence"/>
</dbReference>
<dbReference type="AlphaFoldDB" id="A0A395LIP4"/>
<evidence type="ECO:0000256" key="1">
    <source>
        <dbReference type="SAM" id="Phobius"/>
    </source>
</evidence>
<protein>
    <submittedName>
        <fullName evidence="2">Uncharacterized protein</fullName>
    </submittedName>
</protein>
<dbReference type="RefSeq" id="WP_115491010.1">
    <property type="nucleotide sequence ID" value="NZ_JACHWW010000001.1"/>
</dbReference>